<organism evidence="1 2">
    <name type="scientific">Racocetra persica</name>
    <dbReference type="NCBI Taxonomy" id="160502"/>
    <lineage>
        <taxon>Eukaryota</taxon>
        <taxon>Fungi</taxon>
        <taxon>Fungi incertae sedis</taxon>
        <taxon>Mucoromycota</taxon>
        <taxon>Glomeromycotina</taxon>
        <taxon>Glomeromycetes</taxon>
        <taxon>Diversisporales</taxon>
        <taxon>Gigasporaceae</taxon>
        <taxon>Racocetra</taxon>
    </lineage>
</organism>
<proteinExistence type="predicted"/>
<name>A0ACA9PV48_9GLOM</name>
<gene>
    <name evidence="1" type="ORF">RPERSI_LOCUS11539</name>
</gene>
<keyword evidence="2" id="KW-1185">Reference proteome</keyword>
<feature type="non-terminal residue" evidence="1">
    <location>
        <position position="47"/>
    </location>
</feature>
<accession>A0ACA9PV48</accession>
<dbReference type="Proteomes" id="UP000789920">
    <property type="component" value="Unassembled WGS sequence"/>
</dbReference>
<protein>
    <submittedName>
        <fullName evidence="1">13128_t:CDS:1</fullName>
    </submittedName>
</protein>
<sequence>MVRIEANSKLVHDRNDSDFKKVTNFKEKILCGPMYGVRQECDYIIDT</sequence>
<comment type="caution">
    <text evidence="1">The sequence shown here is derived from an EMBL/GenBank/DDBJ whole genome shotgun (WGS) entry which is preliminary data.</text>
</comment>
<reference evidence="1" key="1">
    <citation type="submission" date="2021-06" db="EMBL/GenBank/DDBJ databases">
        <authorList>
            <person name="Kallberg Y."/>
            <person name="Tangrot J."/>
            <person name="Rosling A."/>
        </authorList>
    </citation>
    <scope>NUCLEOTIDE SEQUENCE</scope>
    <source>
        <strain evidence="1">MA461A</strain>
    </source>
</reference>
<evidence type="ECO:0000313" key="2">
    <source>
        <dbReference type="Proteomes" id="UP000789920"/>
    </source>
</evidence>
<dbReference type="EMBL" id="CAJVQC010023814">
    <property type="protein sequence ID" value="CAG8723974.1"/>
    <property type="molecule type" value="Genomic_DNA"/>
</dbReference>
<evidence type="ECO:0000313" key="1">
    <source>
        <dbReference type="EMBL" id="CAG8723974.1"/>
    </source>
</evidence>